<name>A0A0F9B8J2_9ZZZZ</name>
<accession>A0A0F9B8J2</accession>
<dbReference type="EMBL" id="LAZR01039057">
    <property type="protein sequence ID" value="KKL17945.1"/>
    <property type="molecule type" value="Genomic_DNA"/>
</dbReference>
<evidence type="ECO:0000313" key="1">
    <source>
        <dbReference type="EMBL" id="KKL17945.1"/>
    </source>
</evidence>
<sequence length="59" mass="6736">MMATDRQTIFEDEIAAMMAERRAEIEKGEQRIARWGAEIAVLNAKIESLKCTLRDAQQP</sequence>
<protein>
    <submittedName>
        <fullName evidence="1">Uncharacterized protein</fullName>
    </submittedName>
</protein>
<comment type="caution">
    <text evidence="1">The sequence shown here is derived from an EMBL/GenBank/DDBJ whole genome shotgun (WGS) entry which is preliminary data.</text>
</comment>
<proteinExistence type="predicted"/>
<reference evidence="1" key="1">
    <citation type="journal article" date="2015" name="Nature">
        <title>Complex archaea that bridge the gap between prokaryotes and eukaryotes.</title>
        <authorList>
            <person name="Spang A."/>
            <person name="Saw J.H."/>
            <person name="Jorgensen S.L."/>
            <person name="Zaremba-Niedzwiedzka K."/>
            <person name="Martijn J."/>
            <person name="Lind A.E."/>
            <person name="van Eijk R."/>
            <person name="Schleper C."/>
            <person name="Guy L."/>
            <person name="Ettema T.J."/>
        </authorList>
    </citation>
    <scope>NUCLEOTIDE SEQUENCE</scope>
</reference>
<organism evidence="1">
    <name type="scientific">marine sediment metagenome</name>
    <dbReference type="NCBI Taxonomy" id="412755"/>
    <lineage>
        <taxon>unclassified sequences</taxon>
        <taxon>metagenomes</taxon>
        <taxon>ecological metagenomes</taxon>
    </lineage>
</organism>
<dbReference type="AlphaFoldDB" id="A0A0F9B8J2"/>
<gene>
    <name evidence="1" type="ORF">LCGC14_2480450</name>
</gene>